<dbReference type="EMBL" id="KB822719">
    <property type="protein sequence ID" value="ETN41057.1"/>
    <property type="molecule type" value="Genomic_DNA"/>
</dbReference>
<reference evidence="4 5" key="1">
    <citation type="submission" date="2013-03" db="EMBL/GenBank/DDBJ databases">
        <title>The Genome Sequence of Phialophora europaea CBS 101466.</title>
        <authorList>
            <consortium name="The Broad Institute Genomics Platform"/>
            <person name="Cuomo C."/>
            <person name="de Hoog S."/>
            <person name="Gorbushina A."/>
            <person name="Walker B."/>
            <person name="Young S.K."/>
            <person name="Zeng Q."/>
            <person name="Gargeya S."/>
            <person name="Fitzgerald M."/>
            <person name="Haas B."/>
            <person name="Abouelleil A."/>
            <person name="Allen A.W."/>
            <person name="Alvarado L."/>
            <person name="Arachchi H.M."/>
            <person name="Berlin A.M."/>
            <person name="Chapman S.B."/>
            <person name="Gainer-Dewar J."/>
            <person name="Goldberg J."/>
            <person name="Griggs A."/>
            <person name="Gujja S."/>
            <person name="Hansen M."/>
            <person name="Howarth C."/>
            <person name="Imamovic A."/>
            <person name="Ireland A."/>
            <person name="Larimer J."/>
            <person name="McCowan C."/>
            <person name="Murphy C."/>
            <person name="Pearson M."/>
            <person name="Poon T.W."/>
            <person name="Priest M."/>
            <person name="Roberts A."/>
            <person name="Saif S."/>
            <person name="Shea T."/>
            <person name="Sisk P."/>
            <person name="Sykes S."/>
            <person name="Wortman J."/>
            <person name="Nusbaum C."/>
            <person name="Birren B."/>
        </authorList>
    </citation>
    <scope>NUCLEOTIDE SEQUENCE [LARGE SCALE GENOMIC DNA]</scope>
    <source>
        <strain evidence="4 5">CBS 101466</strain>
    </source>
</reference>
<dbReference type="PANTHER" id="PTHR24320">
    <property type="entry name" value="RETINOL DEHYDROGENASE"/>
    <property type="match status" value="1"/>
</dbReference>
<keyword evidence="3" id="KW-0560">Oxidoreductase</keyword>
<evidence type="ECO:0000313" key="4">
    <source>
        <dbReference type="EMBL" id="ETN41057.1"/>
    </source>
</evidence>
<dbReference type="PANTHER" id="PTHR24320:SF282">
    <property type="entry name" value="WW DOMAIN-CONTAINING OXIDOREDUCTASE"/>
    <property type="match status" value="1"/>
</dbReference>
<dbReference type="SUPFAM" id="SSF51735">
    <property type="entry name" value="NAD(P)-binding Rossmann-fold domains"/>
    <property type="match status" value="1"/>
</dbReference>
<organism evidence="4 5">
    <name type="scientific">Cyphellophora europaea (strain CBS 101466)</name>
    <name type="common">Phialophora europaea</name>
    <dbReference type="NCBI Taxonomy" id="1220924"/>
    <lineage>
        <taxon>Eukaryota</taxon>
        <taxon>Fungi</taxon>
        <taxon>Dikarya</taxon>
        <taxon>Ascomycota</taxon>
        <taxon>Pezizomycotina</taxon>
        <taxon>Eurotiomycetes</taxon>
        <taxon>Chaetothyriomycetidae</taxon>
        <taxon>Chaetothyriales</taxon>
        <taxon>Cyphellophoraceae</taxon>
        <taxon>Cyphellophora</taxon>
    </lineage>
</organism>
<keyword evidence="2" id="KW-0521">NADP</keyword>
<dbReference type="STRING" id="1220924.W2RX84"/>
<evidence type="ECO:0000313" key="5">
    <source>
        <dbReference type="Proteomes" id="UP000030752"/>
    </source>
</evidence>
<evidence type="ECO:0000256" key="3">
    <source>
        <dbReference type="ARBA" id="ARBA00023002"/>
    </source>
</evidence>
<dbReference type="Pfam" id="PF00106">
    <property type="entry name" value="adh_short"/>
    <property type="match status" value="1"/>
</dbReference>
<dbReference type="GeneID" id="19970331"/>
<protein>
    <submittedName>
        <fullName evidence="4">Uncharacterized protein</fullName>
    </submittedName>
</protein>
<comment type="similarity">
    <text evidence="1">Belongs to the short-chain dehydrogenases/reductases (SDR) family.</text>
</comment>
<accession>W2RX84</accession>
<dbReference type="AlphaFoldDB" id="W2RX84"/>
<dbReference type="Proteomes" id="UP000030752">
    <property type="component" value="Unassembled WGS sequence"/>
</dbReference>
<dbReference type="InterPro" id="IPR002347">
    <property type="entry name" value="SDR_fam"/>
</dbReference>
<dbReference type="GO" id="GO:0016491">
    <property type="term" value="F:oxidoreductase activity"/>
    <property type="evidence" value="ECO:0007669"/>
    <property type="project" value="UniProtKB-KW"/>
</dbReference>
<name>W2RX84_CYPE1</name>
<sequence length="309" mass="33406">MPSCDEKIEFNPATDIPSLTGKTILVTGANAGLGYQSVHDLAKHQPAHIIMAARSIAKAEEATRKLRETIPGLNTQFTPLPMDLSSLASVHAAAVALVTSFPDFTLDILILNAGIMMHPPSVTADGYELQMATNHLGHALLTKLLLPSLLRSPDPRVVVVSSDLLSSAPKGGIIFPALKTPQAEISDRARYGQSKLANALYARALARHYPKLTVAATHPGVYATGLQDKMAEGSIVIRGLRATVGGWLMKDPSEGTRNQLWAATAKQGVVSGEYYVPVGEVGKAKMVRDDKLTQELWRWTEEQLRVWET</sequence>
<proteinExistence type="inferred from homology"/>
<gene>
    <name evidence="4" type="ORF">HMPREF1541_02992</name>
</gene>
<keyword evidence="5" id="KW-1185">Reference proteome</keyword>
<dbReference type="eggNOG" id="KOG1208">
    <property type="taxonomic scope" value="Eukaryota"/>
</dbReference>
<dbReference type="PRINTS" id="PR00081">
    <property type="entry name" value="GDHRDH"/>
</dbReference>
<dbReference type="OrthoDB" id="191139at2759"/>
<dbReference type="RefSeq" id="XP_008715566.1">
    <property type="nucleotide sequence ID" value="XM_008717344.1"/>
</dbReference>
<dbReference type="Gene3D" id="3.40.50.720">
    <property type="entry name" value="NAD(P)-binding Rossmann-like Domain"/>
    <property type="match status" value="1"/>
</dbReference>
<dbReference type="InterPro" id="IPR036291">
    <property type="entry name" value="NAD(P)-bd_dom_sf"/>
</dbReference>
<evidence type="ECO:0000256" key="2">
    <source>
        <dbReference type="ARBA" id="ARBA00022857"/>
    </source>
</evidence>
<dbReference type="VEuPathDB" id="FungiDB:HMPREF1541_02992"/>
<dbReference type="InParanoid" id="W2RX84"/>
<dbReference type="HOGENOM" id="CLU_010194_44_6_1"/>
<evidence type="ECO:0000256" key="1">
    <source>
        <dbReference type="ARBA" id="ARBA00006484"/>
    </source>
</evidence>